<sequence>MRVEVTRQRKLHMGGDLDWIETSHEEIEGSCSLSLECVLSYCCCYLSLTCVALLRLPNLHCTMFPIVFHLGRLMAQPAIA</sequence>
<proteinExistence type="predicted"/>
<organism evidence="1 2">
    <name type="scientific">Aphanomyces euteiches</name>
    <dbReference type="NCBI Taxonomy" id="100861"/>
    <lineage>
        <taxon>Eukaryota</taxon>
        <taxon>Sar</taxon>
        <taxon>Stramenopiles</taxon>
        <taxon>Oomycota</taxon>
        <taxon>Saprolegniomycetes</taxon>
        <taxon>Saprolegniales</taxon>
        <taxon>Verrucalvaceae</taxon>
        <taxon>Aphanomyces</taxon>
    </lineage>
</organism>
<evidence type="ECO:0000313" key="2">
    <source>
        <dbReference type="Proteomes" id="UP000481153"/>
    </source>
</evidence>
<dbReference type="Proteomes" id="UP000481153">
    <property type="component" value="Unassembled WGS sequence"/>
</dbReference>
<dbReference type="EMBL" id="VJMJ01000012">
    <property type="protein sequence ID" value="KAF0744005.1"/>
    <property type="molecule type" value="Genomic_DNA"/>
</dbReference>
<gene>
    <name evidence="1" type="ORF">Ae201684_001642</name>
</gene>
<reference evidence="1 2" key="1">
    <citation type="submission" date="2019-07" db="EMBL/GenBank/DDBJ databases">
        <title>Genomics analysis of Aphanomyces spp. identifies a new class of oomycete effector associated with host adaptation.</title>
        <authorList>
            <person name="Gaulin E."/>
        </authorList>
    </citation>
    <scope>NUCLEOTIDE SEQUENCE [LARGE SCALE GENOMIC DNA]</scope>
    <source>
        <strain evidence="1 2">ATCC 201684</strain>
    </source>
</reference>
<name>A0A6G0XTP6_9STRA</name>
<accession>A0A6G0XTP6</accession>
<dbReference type="AlphaFoldDB" id="A0A6G0XTP6"/>
<evidence type="ECO:0000313" key="1">
    <source>
        <dbReference type="EMBL" id="KAF0744005.1"/>
    </source>
</evidence>
<comment type="caution">
    <text evidence="1">The sequence shown here is derived from an EMBL/GenBank/DDBJ whole genome shotgun (WGS) entry which is preliminary data.</text>
</comment>
<protein>
    <submittedName>
        <fullName evidence="1">Uncharacterized protein</fullName>
    </submittedName>
</protein>
<keyword evidence="2" id="KW-1185">Reference proteome</keyword>